<sequence length="201" mass="23454">MASASMFADFESFFSLTHDRKPKIEEVTGRPQYFGRRGKSVVFSKRVKVLEIPSARHLTRKEKQALWHSEPCEDNSSNGVKVSKMRQLLCVVPGMVDQRDDDANEQEEDEDVDDQGFYNPEERKQLPVTAVLMEQRSQRESGIEDENFIAKIYRQCSAHSTMKAQIRAMQDEQEARDYYNIRKESKGRRKSKKLFSRILVR</sequence>
<dbReference type="KEGG" id="fcy:FRACYDRAFT_244674"/>
<evidence type="ECO:0000313" key="2">
    <source>
        <dbReference type="Proteomes" id="UP000095751"/>
    </source>
</evidence>
<dbReference type="InParanoid" id="A0A1E7F2P2"/>
<reference evidence="1 2" key="1">
    <citation type="submission" date="2016-09" db="EMBL/GenBank/DDBJ databases">
        <title>Extensive genetic diversity and differential bi-allelic expression allows diatom success in the polar Southern Ocean.</title>
        <authorList>
            <consortium name="DOE Joint Genome Institute"/>
            <person name="Mock T."/>
            <person name="Otillar R.P."/>
            <person name="Strauss J."/>
            <person name="Dupont C."/>
            <person name="Frickenhaus S."/>
            <person name="Maumus F."/>
            <person name="Mcmullan M."/>
            <person name="Sanges R."/>
            <person name="Schmutz J."/>
            <person name="Toseland A."/>
            <person name="Valas R."/>
            <person name="Veluchamy A."/>
            <person name="Ward B.J."/>
            <person name="Allen A."/>
            <person name="Barry K."/>
            <person name="Falciatore A."/>
            <person name="Ferrante M."/>
            <person name="Fortunato A.E."/>
            <person name="Gloeckner G."/>
            <person name="Gruber A."/>
            <person name="Hipkin R."/>
            <person name="Janech M."/>
            <person name="Kroth P."/>
            <person name="Leese F."/>
            <person name="Lindquist E."/>
            <person name="Lyon B.R."/>
            <person name="Martin J."/>
            <person name="Mayer C."/>
            <person name="Parker M."/>
            <person name="Quesneville H."/>
            <person name="Raymond J."/>
            <person name="Uhlig C."/>
            <person name="Valentin K.U."/>
            <person name="Worden A.Z."/>
            <person name="Armbrust E.V."/>
            <person name="Bowler C."/>
            <person name="Green B."/>
            <person name="Moulton V."/>
            <person name="Van Oosterhout C."/>
            <person name="Grigoriev I."/>
        </authorList>
    </citation>
    <scope>NUCLEOTIDE SEQUENCE [LARGE SCALE GENOMIC DNA]</scope>
    <source>
        <strain evidence="1 2">CCMP1102</strain>
    </source>
</reference>
<gene>
    <name evidence="1" type="ORF">FRACYDRAFT_244674</name>
</gene>
<dbReference type="Proteomes" id="UP000095751">
    <property type="component" value="Unassembled WGS sequence"/>
</dbReference>
<keyword evidence="2" id="KW-1185">Reference proteome</keyword>
<name>A0A1E7F2P2_9STRA</name>
<evidence type="ECO:0000313" key="1">
    <source>
        <dbReference type="EMBL" id="OEU12407.1"/>
    </source>
</evidence>
<organism evidence="1 2">
    <name type="scientific">Fragilariopsis cylindrus CCMP1102</name>
    <dbReference type="NCBI Taxonomy" id="635003"/>
    <lineage>
        <taxon>Eukaryota</taxon>
        <taxon>Sar</taxon>
        <taxon>Stramenopiles</taxon>
        <taxon>Ochrophyta</taxon>
        <taxon>Bacillariophyta</taxon>
        <taxon>Bacillariophyceae</taxon>
        <taxon>Bacillariophycidae</taxon>
        <taxon>Bacillariales</taxon>
        <taxon>Bacillariaceae</taxon>
        <taxon>Fragilariopsis</taxon>
    </lineage>
</organism>
<dbReference type="AlphaFoldDB" id="A0A1E7F2P2"/>
<proteinExistence type="predicted"/>
<protein>
    <submittedName>
        <fullName evidence="1">Uncharacterized protein</fullName>
    </submittedName>
</protein>
<dbReference type="EMBL" id="KV784365">
    <property type="protein sequence ID" value="OEU12407.1"/>
    <property type="molecule type" value="Genomic_DNA"/>
</dbReference>
<accession>A0A1E7F2P2</accession>
<dbReference type="OrthoDB" id="10572546at2759"/>